<dbReference type="PANTHER" id="PTHR43777:SF1">
    <property type="entry name" value="MOLYBDENUM COFACTOR CYTIDYLYLTRANSFERASE"/>
    <property type="match status" value="1"/>
</dbReference>
<dbReference type="InterPro" id="IPR029044">
    <property type="entry name" value="Nucleotide-diphossugar_trans"/>
</dbReference>
<evidence type="ECO:0000313" key="3">
    <source>
        <dbReference type="Proteomes" id="UP001501803"/>
    </source>
</evidence>
<accession>A0ABP7K9Q4</accession>
<comment type="caution">
    <text evidence="2">The sequence shown here is derived from an EMBL/GenBank/DDBJ whole genome shotgun (WGS) entry which is preliminary data.</text>
</comment>
<gene>
    <name evidence="2" type="ORF">GCM10022381_11810</name>
</gene>
<organism evidence="2 3">
    <name type="scientific">Leifsonia kafniensis</name>
    <dbReference type="NCBI Taxonomy" id="475957"/>
    <lineage>
        <taxon>Bacteria</taxon>
        <taxon>Bacillati</taxon>
        <taxon>Actinomycetota</taxon>
        <taxon>Actinomycetes</taxon>
        <taxon>Micrococcales</taxon>
        <taxon>Microbacteriaceae</taxon>
        <taxon>Leifsonia</taxon>
    </lineage>
</organism>
<dbReference type="Proteomes" id="UP001501803">
    <property type="component" value="Unassembled WGS sequence"/>
</dbReference>
<dbReference type="Pfam" id="PF12804">
    <property type="entry name" value="NTP_transf_3"/>
    <property type="match status" value="1"/>
</dbReference>
<dbReference type="PANTHER" id="PTHR43777">
    <property type="entry name" value="MOLYBDENUM COFACTOR CYTIDYLYLTRANSFERASE"/>
    <property type="match status" value="1"/>
</dbReference>
<dbReference type="EMBL" id="BAABCN010000002">
    <property type="protein sequence ID" value="GAA3870233.1"/>
    <property type="molecule type" value="Genomic_DNA"/>
</dbReference>
<name>A0ABP7K9Q4_9MICO</name>
<keyword evidence="3" id="KW-1185">Reference proteome</keyword>
<dbReference type="InterPro" id="IPR025877">
    <property type="entry name" value="MobA-like_NTP_Trfase"/>
</dbReference>
<protein>
    <recommendedName>
        <fullName evidence="1">MobA-like NTP transferase domain-containing protein</fullName>
    </recommendedName>
</protein>
<evidence type="ECO:0000259" key="1">
    <source>
        <dbReference type="Pfam" id="PF12804"/>
    </source>
</evidence>
<sequence>MRQTVDTHDVDVVENLDYDTGCSSSIATAIPALHPQTDVVVLLLGDQPGVRPESVRRLLDGRGESSIAVCHYENGVGHPFAFARSLLPTLAALHGDKAVWKLLEQRAAEVTEVPIDGVIPLDVNTAADYEHVLALRGETVLRAGPQRNPR</sequence>
<reference evidence="3" key="1">
    <citation type="journal article" date="2019" name="Int. J. Syst. Evol. Microbiol.">
        <title>The Global Catalogue of Microorganisms (GCM) 10K type strain sequencing project: providing services to taxonomists for standard genome sequencing and annotation.</title>
        <authorList>
            <consortium name="The Broad Institute Genomics Platform"/>
            <consortium name="The Broad Institute Genome Sequencing Center for Infectious Disease"/>
            <person name="Wu L."/>
            <person name="Ma J."/>
        </authorList>
    </citation>
    <scope>NUCLEOTIDE SEQUENCE [LARGE SCALE GENOMIC DNA]</scope>
    <source>
        <strain evidence="3">JCM 17021</strain>
    </source>
</reference>
<dbReference type="Gene3D" id="3.90.550.10">
    <property type="entry name" value="Spore Coat Polysaccharide Biosynthesis Protein SpsA, Chain A"/>
    <property type="match status" value="1"/>
</dbReference>
<dbReference type="SUPFAM" id="SSF53448">
    <property type="entry name" value="Nucleotide-diphospho-sugar transferases"/>
    <property type="match status" value="1"/>
</dbReference>
<feature type="domain" description="MobA-like NTP transferase" evidence="1">
    <location>
        <begin position="4"/>
        <end position="106"/>
    </location>
</feature>
<evidence type="ECO:0000313" key="2">
    <source>
        <dbReference type="EMBL" id="GAA3870233.1"/>
    </source>
</evidence>
<proteinExistence type="predicted"/>